<keyword evidence="5" id="KW-1185">Reference proteome</keyword>
<dbReference type="Pfam" id="PF13041">
    <property type="entry name" value="PPR_2"/>
    <property type="match status" value="1"/>
</dbReference>
<dbReference type="AlphaFoldDB" id="X6PB05"/>
<evidence type="ECO:0000256" key="1">
    <source>
        <dbReference type="ARBA" id="ARBA00022737"/>
    </source>
</evidence>
<keyword evidence="1" id="KW-0677">Repeat</keyword>
<accession>X6PB05</accession>
<evidence type="ECO:0000313" key="5">
    <source>
        <dbReference type="Proteomes" id="UP000023152"/>
    </source>
</evidence>
<gene>
    <name evidence="4" type="ORF">RFI_01732</name>
</gene>
<dbReference type="InterPro" id="IPR051240">
    <property type="entry name" value="Mito_RNA-Proc/Resp"/>
</dbReference>
<evidence type="ECO:0008006" key="6">
    <source>
        <dbReference type="Google" id="ProtNLM"/>
    </source>
</evidence>
<sequence>MTTMMIATLKKTGLRQGALNKRPIWSNIPCVLIRQFRQPNTHQVALDEQHQRAQYMKKLKGQRGPLSNTTPSPESRHERSLIQKLESDKEIIQYLKESSSQDMSLYAAGVKRCSELKCPNSIIQIINIVQSKHIHLNVIFYNMILHHLCIWDKFDLQKHYFQQWFEKQQDQTNHQLLVPNIITFNTMIKGCTKRGDLKQALNYLHLMIDKYNINPDLITCNSLLSVCANARDIQSAELIWNKMIHDFNVDINIISISSMLN</sequence>
<feature type="repeat" description="PPR" evidence="2">
    <location>
        <begin position="180"/>
        <end position="210"/>
    </location>
</feature>
<protein>
    <recommendedName>
        <fullName evidence="6">Pentatricopeptide repeat-containing protein</fullName>
    </recommendedName>
</protein>
<dbReference type="NCBIfam" id="TIGR00756">
    <property type="entry name" value="PPR"/>
    <property type="match status" value="2"/>
</dbReference>
<feature type="non-terminal residue" evidence="4">
    <location>
        <position position="261"/>
    </location>
</feature>
<dbReference type="PROSITE" id="PS51375">
    <property type="entry name" value="PPR"/>
    <property type="match status" value="1"/>
</dbReference>
<evidence type="ECO:0000313" key="4">
    <source>
        <dbReference type="EMBL" id="ETO35331.1"/>
    </source>
</evidence>
<name>X6PB05_RETFI</name>
<comment type="caution">
    <text evidence="4">The sequence shown here is derived from an EMBL/GenBank/DDBJ whole genome shotgun (WGS) entry which is preliminary data.</text>
</comment>
<dbReference type="GO" id="GO:0003729">
    <property type="term" value="F:mRNA binding"/>
    <property type="evidence" value="ECO:0007669"/>
    <property type="project" value="TreeGrafter"/>
</dbReference>
<evidence type="ECO:0000256" key="2">
    <source>
        <dbReference type="PROSITE-ProRule" id="PRU00708"/>
    </source>
</evidence>
<dbReference type="PANTHER" id="PTHR47933:SF11">
    <property type="entry name" value="PENTATRICOPEPTIDE REPEAT-CONTAINING PROTEIN 2"/>
    <property type="match status" value="1"/>
</dbReference>
<reference evidence="4 5" key="1">
    <citation type="journal article" date="2013" name="Curr. Biol.">
        <title>The Genome of the Foraminiferan Reticulomyxa filosa.</title>
        <authorList>
            <person name="Glockner G."/>
            <person name="Hulsmann N."/>
            <person name="Schleicher M."/>
            <person name="Noegel A.A."/>
            <person name="Eichinger L."/>
            <person name="Gallinger C."/>
            <person name="Pawlowski J."/>
            <person name="Sierra R."/>
            <person name="Euteneuer U."/>
            <person name="Pillet L."/>
            <person name="Moustafa A."/>
            <person name="Platzer M."/>
            <person name="Groth M."/>
            <person name="Szafranski K."/>
            <person name="Schliwa M."/>
        </authorList>
    </citation>
    <scope>NUCLEOTIDE SEQUENCE [LARGE SCALE GENOMIC DNA]</scope>
</reference>
<dbReference type="Gene3D" id="1.25.40.10">
    <property type="entry name" value="Tetratricopeptide repeat domain"/>
    <property type="match status" value="1"/>
</dbReference>
<proteinExistence type="predicted"/>
<evidence type="ECO:0000256" key="3">
    <source>
        <dbReference type="SAM" id="MobiDB-lite"/>
    </source>
</evidence>
<dbReference type="InterPro" id="IPR002885">
    <property type="entry name" value="PPR_rpt"/>
</dbReference>
<organism evidence="4 5">
    <name type="scientific">Reticulomyxa filosa</name>
    <dbReference type="NCBI Taxonomy" id="46433"/>
    <lineage>
        <taxon>Eukaryota</taxon>
        <taxon>Sar</taxon>
        <taxon>Rhizaria</taxon>
        <taxon>Retaria</taxon>
        <taxon>Foraminifera</taxon>
        <taxon>Monothalamids</taxon>
        <taxon>Reticulomyxidae</taxon>
        <taxon>Reticulomyxa</taxon>
    </lineage>
</organism>
<dbReference type="Proteomes" id="UP000023152">
    <property type="component" value="Unassembled WGS sequence"/>
</dbReference>
<dbReference type="EMBL" id="ASPP01001716">
    <property type="protein sequence ID" value="ETO35331.1"/>
    <property type="molecule type" value="Genomic_DNA"/>
</dbReference>
<dbReference type="PANTHER" id="PTHR47933">
    <property type="entry name" value="PENTATRICOPEPTIDE REPEAT-CONTAINING PROTEIN 1, MITOCHONDRIAL"/>
    <property type="match status" value="1"/>
</dbReference>
<feature type="region of interest" description="Disordered" evidence="3">
    <location>
        <begin position="58"/>
        <end position="80"/>
    </location>
</feature>
<dbReference type="OrthoDB" id="185373at2759"/>
<dbReference type="InterPro" id="IPR011990">
    <property type="entry name" value="TPR-like_helical_dom_sf"/>
</dbReference>